<dbReference type="Gene3D" id="3.20.20.30">
    <property type="entry name" value="Luciferase-like domain"/>
    <property type="match status" value="2"/>
</dbReference>
<gene>
    <name evidence="2" type="ORF">SAMN05443668_111166</name>
</gene>
<dbReference type="RefSeq" id="WP_073261856.1">
    <property type="nucleotide sequence ID" value="NZ_FRCS01000011.1"/>
</dbReference>
<name>A0A1M7RG29_9ACTN</name>
<accession>A0A1M7RG29</accession>
<keyword evidence="3" id="KW-1185">Reference proteome</keyword>
<dbReference type="InterPro" id="IPR011251">
    <property type="entry name" value="Luciferase-like_dom"/>
</dbReference>
<dbReference type="Proteomes" id="UP000184440">
    <property type="component" value="Unassembled WGS sequence"/>
</dbReference>
<dbReference type="EMBL" id="FRCS01000011">
    <property type="protein sequence ID" value="SHN45156.1"/>
    <property type="molecule type" value="Genomic_DNA"/>
</dbReference>
<evidence type="ECO:0000259" key="1">
    <source>
        <dbReference type="Pfam" id="PF00296"/>
    </source>
</evidence>
<dbReference type="GO" id="GO:0016705">
    <property type="term" value="F:oxidoreductase activity, acting on paired donors, with incorporation or reduction of molecular oxygen"/>
    <property type="evidence" value="ECO:0007669"/>
    <property type="project" value="InterPro"/>
</dbReference>
<dbReference type="GO" id="GO:0004497">
    <property type="term" value="F:monooxygenase activity"/>
    <property type="evidence" value="ECO:0007669"/>
    <property type="project" value="UniProtKB-KW"/>
</dbReference>
<dbReference type="STRING" id="134849.SAMN05443668_111166"/>
<organism evidence="2 3">
    <name type="scientific">Cryptosporangium aurantiacum</name>
    <dbReference type="NCBI Taxonomy" id="134849"/>
    <lineage>
        <taxon>Bacteria</taxon>
        <taxon>Bacillati</taxon>
        <taxon>Actinomycetota</taxon>
        <taxon>Actinomycetes</taxon>
        <taxon>Cryptosporangiales</taxon>
        <taxon>Cryptosporangiaceae</taxon>
        <taxon>Cryptosporangium</taxon>
    </lineage>
</organism>
<sequence>MTPDDQWERLRENYGAFRALWRDTDVSWTGRFRDPLDRVTALPRPGRPDLRIWHGANTSRALVGVGSGGFFAAATSQDAKARFAAAFERRLAYNRRYEHGVLDRLGITTVEDYVTKTAALVGSPQQIVDALCTQYEYFAHDVVHLHVDAEALSPADYRTALELFASEIALVVLRELPNKPIPDWRAPATAAA</sequence>
<dbReference type="Pfam" id="PF00296">
    <property type="entry name" value="Bac_luciferase"/>
    <property type="match status" value="1"/>
</dbReference>
<proteinExistence type="predicted"/>
<dbReference type="InterPro" id="IPR036661">
    <property type="entry name" value="Luciferase-like_sf"/>
</dbReference>
<reference evidence="2 3" key="1">
    <citation type="submission" date="2016-11" db="EMBL/GenBank/DDBJ databases">
        <authorList>
            <person name="Jaros S."/>
            <person name="Januszkiewicz K."/>
            <person name="Wedrychowicz H."/>
        </authorList>
    </citation>
    <scope>NUCLEOTIDE SEQUENCE [LARGE SCALE GENOMIC DNA]</scope>
    <source>
        <strain evidence="2 3">DSM 46144</strain>
    </source>
</reference>
<evidence type="ECO:0000313" key="2">
    <source>
        <dbReference type="EMBL" id="SHN45156.1"/>
    </source>
</evidence>
<keyword evidence="2" id="KW-0503">Monooxygenase</keyword>
<feature type="domain" description="Luciferase-like" evidence="1">
    <location>
        <begin position="3"/>
        <end position="94"/>
    </location>
</feature>
<keyword evidence="2" id="KW-0560">Oxidoreductase</keyword>
<evidence type="ECO:0000313" key="3">
    <source>
        <dbReference type="Proteomes" id="UP000184440"/>
    </source>
</evidence>
<protein>
    <submittedName>
        <fullName evidence="2">Luciferase-like monooxygenase</fullName>
    </submittedName>
</protein>
<dbReference type="AlphaFoldDB" id="A0A1M7RG29"/>
<dbReference type="SUPFAM" id="SSF51679">
    <property type="entry name" value="Bacterial luciferase-like"/>
    <property type="match status" value="1"/>
</dbReference>